<dbReference type="GO" id="GO:0020037">
    <property type="term" value="F:heme binding"/>
    <property type="evidence" value="ECO:0007669"/>
    <property type="project" value="InterPro"/>
</dbReference>
<dbReference type="STRING" id="35608.A0A2U1QAL9"/>
<comment type="cofactor">
    <cofactor evidence="1 8">
        <name>heme</name>
        <dbReference type="ChEBI" id="CHEBI:30413"/>
    </cofactor>
</comment>
<organism evidence="10 11">
    <name type="scientific">Artemisia annua</name>
    <name type="common">Sweet wormwood</name>
    <dbReference type="NCBI Taxonomy" id="35608"/>
    <lineage>
        <taxon>Eukaryota</taxon>
        <taxon>Viridiplantae</taxon>
        <taxon>Streptophyta</taxon>
        <taxon>Embryophyta</taxon>
        <taxon>Tracheophyta</taxon>
        <taxon>Spermatophyta</taxon>
        <taxon>Magnoliopsida</taxon>
        <taxon>eudicotyledons</taxon>
        <taxon>Gunneridae</taxon>
        <taxon>Pentapetalae</taxon>
        <taxon>asterids</taxon>
        <taxon>campanulids</taxon>
        <taxon>Asterales</taxon>
        <taxon>Asteraceae</taxon>
        <taxon>Asteroideae</taxon>
        <taxon>Anthemideae</taxon>
        <taxon>Artemisiinae</taxon>
        <taxon>Artemisia</taxon>
    </lineage>
</organism>
<evidence type="ECO:0000256" key="5">
    <source>
        <dbReference type="ARBA" id="ARBA00023002"/>
    </source>
</evidence>
<dbReference type="Pfam" id="PF00067">
    <property type="entry name" value="p450"/>
    <property type="match status" value="1"/>
</dbReference>
<dbReference type="GO" id="GO:0044550">
    <property type="term" value="P:secondary metabolite biosynthetic process"/>
    <property type="evidence" value="ECO:0007669"/>
    <property type="project" value="UniProtKB-ARBA"/>
</dbReference>
<evidence type="ECO:0000256" key="7">
    <source>
        <dbReference type="ARBA" id="ARBA00023033"/>
    </source>
</evidence>
<dbReference type="GO" id="GO:0004497">
    <property type="term" value="F:monooxygenase activity"/>
    <property type="evidence" value="ECO:0007669"/>
    <property type="project" value="UniProtKB-KW"/>
</dbReference>
<keyword evidence="3 8" id="KW-0349">Heme</keyword>
<keyword evidence="4 8" id="KW-0479">Metal-binding</keyword>
<dbReference type="GO" id="GO:0005506">
    <property type="term" value="F:iron ion binding"/>
    <property type="evidence" value="ECO:0007669"/>
    <property type="project" value="InterPro"/>
</dbReference>
<evidence type="ECO:0000256" key="4">
    <source>
        <dbReference type="ARBA" id="ARBA00022723"/>
    </source>
</evidence>
<proteinExistence type="inferred from homology"/>
<dbReference type="InterPro" id="IPR036396">
    <property type="entry name" value="Cyt_P450_sf"/>
</dbReference>
<dbReference type="GO" id="GO:0016705">
    <property type="term" value="F:oxidoreductase activity, acting on paired donors, with incorporation or reduction of molecular oxygen"/>
    <property type="evidence" value="ECO:0007669"/>
    <property type="project" value="InterPro"/>
</dbReference>
<dbReference type="OrthoDB" id="2789670at2759"/>
<dbReference type="InterPro" id="IPR017972">
    <property type="entry name" value="Cyt_P450_CS"/>
</dbReference>
<dbReference type="Proteomes" id="UP000245207">
    <property type="component" value="Unassembled WGS sequence"/>
</dbReference>
<evidence type="ECO:0000256" key="1">
    <source>
        <dbReference type="ARBA" id="ARBA00001971"/>
    </source>
</evidence>
<keyword evidence="11" id="KW-1185">Reference proteome</keyword>
<comment type="similarity">
    <text evidence="2 9">Belongs to the cytochrome P450 family.</text>
</comment>
<dbReference type="InterPro" id="IPR001128">
    <property type="entry name" value="Cyt_P450"/>
</dbReference>
<comment type="caution">
    <text evidence="10">The sequence shown here is derived from an EMBL/GenBank/DDBJ whole genome shotgun (WGS) entry which is preliminary data.</text>
</comment>
<evidence type="ECO:0000313" key="11">
    <source>
        <dbReference type="Proteomes" id="UP000245207"/>
    </source>
</evidence>
<evidence type="ECO:0000256" key="6">
    <source>
        <dbReference type="ARBA" id="ARBA00023004"/>
    </source>
</evidence>
<dbReference type="PROSITE" id="PS00086">
    <property type="entry name" value="CYTOCHROME_P450"/>
    <property type="match status" value="1"/>
</dbReference>
<protein>
    <submittedName>
        <fullName evidence="10">Valine N-monooxygenase 1</fullName>
    </submittedName>
</protein>
<dbReference type="EMBL" id="PKPP01000268">
    <property type="protein sequence ID" value="PWA95054.1"/>
    <property type="molecule type" value="Genomic_DNA"/>
</dbReference>
<evidence type="ECO:0000256" key="3">
    <source>
        <dbReference type="ARBA" id="ARBA00022617"/>
    </source>
</evidence>
<reference evidence="10 11" key="1">
    <citation type="journal article" date="2018" name="Mol. Plant">
        <title>The genome of Artemisia annua provides insight into the evolution of Asteraceae family and artemisinin biosynthesis.</title>
        <authorList>
            <person name="Shen Q."/>
            <person name="Zhang L."/>
            <person name="Liao Z."/>
            <person name="Wang S."/>
            <person name="Yan T."/>
            <person name="Shi P."/>
            <person name="Liu M."/>
            <person name="Fu X."/>
            <person name="Pan Q."/>
            <person name="Wang Y."/>
            <person name="Lv Z."/>
            <person name="Lu X."/>
            <person name="Zhang F."/>
            <person name="Jiang W."/>
            <person name="Ma Y."/>
            <person name="Chen M."/>
            <person name="Hao X."/>
            <person name="Li L."/>
            <person name="Tang Y."/>
            <person name="Lv G."/>
            <person name="Zhou Y."/>
            <person name="Sun X."/>
            <person name="Brodelius P.E."/>
            <person name="Rose J.K.C."/>
            <person name="Tang K."/>
        </authorList>
    </citation>
    <scope>NUCLEOTIDE SEQUENCE [LARGE SCALE GENOMIC DNA]</scope>
    <source>
        <strain evidence="11">cv. Huhao1</strain>
        <tissue evidence="10">Leaf</tissue>
    </source>
</reference>
<dbReference type="AlphaFoldDB" id="A0A2U1QAL9"/>
<dbReference type="Gene3D" id="1.10.630.10">
    <property type="entry name" value="Cytochrome P450"/>
    <property type="match status" value="1"/>
</dbReference>
<dbReference type="PRINTS" id="PR00463">
    <property type="entry name" value="EP450I"/>
</dbReference>
<accession>A0A2U1QAL9</accession>
<evidence type="ECO:0000256" key="9">
    <source>
        <dbReference type="RuleBase" id="RU000461"/>
    </source>
</evidence>
<evidence type="ECO:0000256" key="2">
    <source>
        <dbReference type="ARBA" id="ARBA00010617"/>
    </source>
</evidence>
<keyword evidence="7 9" id="KW-0503">Monooxygenase</keyword>
<evidence type="ECO:0000256" key="8">
    <source>
        <dbReference type="PIRSR" id="PIRSR602401-1"/>
    </source>
</evidence>
<dbReference type="SUPFAM" id="SSF48264">
    <property type="entry name" value="Cytochrome P450"/>
    <property type="match status" value="1"/>
</dbReference>
<dbReference type="PANTHER" id="PTHR47944:SF19">
    <property type="entry name" value="CYTOCHROME P450 77A4"/>
    <property type="match status" value="1"/>
</dbReference>
<dbReference type="PRINTS" id="PR00385">
    <property type="entry name" value="P450"/>
</dbReference>
<feature type="binding site" description="axial binding residue" evidence="8">
    <location>
        <position position="380"/>
    </location>
    <ligand>
        <name>heme</name>
        <dbReference type="ChEBI" id="CHEBI:30413"/>
    </ligand>
    <ligandPart>
        <name>Fe</name>
        <dbReference type="ChEBI" id="CHEBI:18248"/>
    </ligandPart>
</feature>
<evidence type="ECO:0000313" key="10">
    <source>
        <dbReference type="EMBL" id="PWA95054.1"/>
    </source>
</evidence>
<sequence length="443" mass="50558">MLRNKPTFRWIHAMMDEMNTKIICIRLGNVHVIVVSDPKIACEFLKDKDEIFASRPDCMSGYLTSGVARHKLLQSKRKEEAANLLRYIYNRCETNVAITKGIVNVRLIAQQYTSNVIRKIIFGSRYFGKGSVDGGPGDEEMEHVDSCFTILSYIYAFCVTDYLPWLRWRTDFDGHEKIIRNAMRTARKYQDPLIDERIQHWKDGIIVEEDDLLDVFINLKSTQLTADEIKIQILDIMLASLDNTPNNIEWAIAEMINEPRIFDKAVHELDSVVGKDRLVQESDLAHLNYIKACVREAFRLHPIAPFNLPHVSSVNTTVAGYFIPKGSHVLLSRPGLGRNPEVWDDPLTFNPDRHMNGNNKVVLTDHKLQMLSFSTGLRGCPGVLLGTTMTVMLMARLVQGFTCELPPNESHVDLNENLHNLWKAKPLMALAKPRLPHHLYPTS</sequence>
<name>A0A2U1QAL9_ARTAN</name>
<dbReference type="PANTHER" id="PTHR47944">
    <property type="entry name" value="CYTOCHROME P450 98A9"/>
    <property type="match status" value="1"/>
</dbReference>
<keyword evidence="5 9" id="KW-0560">Oxidoreductase</keyword>
<keyword evidence="6 8" id="KW-0408">Iron</keyword>
<gene>
    <name evidence="10" type="ORF">CTI12_AA053500</name>
</gene>
<dbReference type="InterPro" id="IPR002401">
    <property type="entry name" value="Cyt_P450_E_grp-I"/>
</dbReference>